<evidence type="ECO:0000313" key="2">
    <source>
        <dbReference type="EMBL" id="KKK73106.1"/>
    </source>
</evidence>
<organism evidence="2">
    <name type="scientific">marine sediment metagenome</name>
    <dbReference type="NCBI Taxonomy" id="412755"/>
    <lineage>
        <taxon>unclassified sequences</taxon>
        <taxon>metagenomes</taxon>
        <taxon>ecological metagenomes</taxon>
    </lineage>
</organism>
<reference evidence="2" key="1">
    <citation type="journal article" date="2015" name="Nature">
        <title>Complex archaea that bridge the gap between prokaryotes and eukaryotes.</title>
        <authorList>
            <person name="Spang A."/>
            <person name="Saw J.H."/>
            <person name="Jorgensen S.L."/>
            <person name="Zaremba-Niedzwiedzka K."/>
            <person name="Martijn J."/>
            <person name="Lind A.E."/>
            <person name="van Eijk R."/>
            <person name="Schleper C."/>
            <person name="Guy L."/>
            <person name="Ettema T.J."/>
        </authorList>
    </citation>
    <scope>NUCLEOTIDE SEQUENCE</scope>
</reference>
<comment type="caution">
    <text evidence="2">The sequence shown here is derived from an EMBL/GenBank/DDBJ whole genome shotgun (WGS) entry which is preliminary data.</text>
</comment>
<proteinExistence type="predicted"/>
<feature type="non-terminal residue" evidence="2">
    <location>
        <position position="1"/>
    </location>
</feature>
<sequence>SEELLSPAPQGEVPAPLQPYQSNTTCPEHPEIKFRRGGFCEKCYSEKAVERMANIDDVLERKVLDSLDTLIDKIILKDDAVLLERFIGRILSRFSRPQEHKVQSQLTALHLVAGVDFGSGRKQK</sequence>
<evidence type="ECO:0000256" key="1">
    <source>
        <dbReference type="SAM" id="MobiDB-lite"/>
    </source>
</evidence>
<accession>A0A0F9ALM2</accession>
<feature type="region of interest" description="Disordered" evidence="1">
    <location>
        <begin position="1"/>
        <end position="22"/>
    </location>
</feature>
<dbReference type="EMBL" id="LAZR01056937">
    <property type="protein sequence ID" value="KKK73106.1"/>
    <property type="molecule type" value="Genomic_DNA"/>
</dbReference>
<dbReference type="AlphaFoldDB" id="A0A0F9ALM2"/>
<name>A0A0F9ALM2_9ZZZZ</name>
<gene>
    <name evidence="2" type="ORF">LCGC14_2897140</name>
</gene>
<protein>
    <submittedName>
        <fullName evidence="2">Uncharacterized protein</fullName>
    </submittedName>
</protein>